<dbReference type="InterPro" id="IPR042272">
    <property type="entry name" value="ATP12_ATP_synth-F1-assembly_N"/>
</dbReference>
<evidence type="ECO:0000256" key="2">
    <source>
        <dbReference type="ARBA" id="ARBA00022946"/>
    </source>
</evidence>
<keyword evidence="3" id="KW-0143">Chaperone</keyword>
<dbReference type="Proteomes" id="UP000504693">
    <property type="component" value="Chromosome"/>
</dbReference>
<protein>
    <submittedName>
        <fullName evidence="4">Molecular chaperone</fullName>
    </submittedName>
</protein>
<dbReference type="AlphaFoldDB" id="A0A7D3XTM3"/>
<dbReference type="Gene3D" id="1.10.3580.10">
    <property type="entry name" value="ATP12 ATPase"/>
    <property type="match status" value="1"/>
</dbReference>
<dbReference type="RefSeq" id="WP_173212101.1">
    <property type="nucleotide sequence ID" value="NZ_CP053921.1"/>
</dbReference>
<dbReference type="GO" id="GO:0043461">
    <property type="term" value="P:proton-transporting ATP synthase complex assembly"/>
    <property type="evidence" value="ECO:0007669"/>
    <property type="project" value="InterPro"/>
</dbReference>
<accession>A0A7D3XTM3</accession>
<reference evidence="4 5" key="1">
    <citation type="submission" date="2020-05" db="EMBL/GenBank/DDBJ databases">
        <title>Erythrobacter mangrovi sp. nov., isolated from rhizosphere soil of mangrove plant (Kandelia candel).</title>
        <authorList>
            <person name="Ye Y.H."/>
        </authorList>
    </citation>
    <scope>NUCLEOTIDE SEQUENCE [LARGE SCALE GENOMIC DNA]</scope>
    <source>
        <strain evidence="4 5">EB310</strain>
    </source>
</reference>
<sequence length="230" mass="25939">MKRFYKDAAVVETELGFHVALDGRAIKSQGGQPQVVPTRVLAEMMAAEWREQGEEIDPARFVLRDMVDYAIDVLPTARSETIAKILRYAETDTLCYRADPDEPFWRRQMDVWEPLLADFEAREGVRMERVSGVMHRLQPPDTLAKLRTRLEELDEFSLAALEPLASLAASLSIGLSALEPHADGDALWNAANLEEDWQVEQWGEDSEAAARRARRKATFLAAMGFAHAVR</sequence>
<dbReference type="InterPro" id="IPR011419">
    <property type="entry name" value="ATP12_ATP_synth-F1-assembly"/>
</dbReference>
<evidence type="ECO:0000256" key="3">
    <source>
        <dbReference type="ARBA" id="ARBA00023186"/>
    </source>
</evidence>
<organism evidence="4 5">
    <name type="scientific">Erythrobacter mangrovi</name>
    <dbReference type="NCBI Taxonomy" id="2739433"/>
    <lineage>
        <taxon>Bacteria</taxon>
        <taxon>Pseudomonadati</taxon>
        <taxon>Pseudomonadota</taxon>
        <taxon>Alphaproteobacteria</taxon>
        <taxon>Sphingomonadales</taxon>
        <taxon>Erythrobacteraceae</taxon>
        <taxon>Erythrobacter/Porphyrobacter group</taxon>
        <taxon>Erythrobacter</taxon>
    </lineage>
</organism>
<dbReference type="InterPro" id="IPR023335">
    <property type="entry name" value="ATP12_ortho_dom_sf"/>
</dbReference>
<keyword evidence="2" id="KW-0809">Transit peptide</keyword>
<dbReference type="Pfam" id="PF07542">
    <property type="entry name" value="ATP12"/>
    <property type="match status" value="1"/>
</dbReference>
<name>A0A7D3XTM3_9SPHN</name>
<dbReference type="PANTHER" id="PTHR21013:SF10">
    <property type="entry name" value="ATP SYNTHASE MITOCHONDRIAL F1 COMPLEX ASSEMBLY FACTOR 2"/>
    <property type="match status" value="1"/>
</dbReference>
<proteinExistence type="inferred from homology"/>
<dbReference type="KEGG" id="emv:HQR01_01860"/>
<dbReference type="SUPFAM" id="SSF160909">
    <property type="entry name" value="ATP12-like"/>
    <property type="match status" value="1"/>
</dbReference>
<dbReference type="EMBL" id="CP053921">
    <property type="protein sequence ID" value="QKG70216.1"/>
    <property type="molecule type" value="Genomic_DNA"/>
</dbReference>
<evidence type="ECO:0000313" key="5">
    <source>
        <dbReference type="Proteomes" id="UP000504693"/>
    </source>
</evidence>
<evidence type="ECO:0000313" key="4">
    <source>
        <dbReference type="EMBL" id="QKG70216.1"/>
    </source>
</evidence>
<dbReference type="Gene3D" id="3.30.2180.10">
    <property type="entry name" value="ATP12-like"/>
    <property type="match status" value="1"/>
</dbReference>
<gene>
    <name evidence="4" type="ORF">HQR01_01860</name>
</gene>
<comment type="similarity">
    <text evidence="1">Belongs to the ATP12 family.</text>
</comment>
<dbReference type="PANTHER" id="PTHR21013">
    <property type="entry name" value="ATP SYNTHASE MITOCHONDRIAL F1 COMPLEX ASSEMBLY FACTOR 2/ATP12 PROTEIN, MITOCHONDRIAL PRECURSOR"/>
    <property type="match status" value="1"/>
</dbReference>
<keyword evidence="5" id="KW-1185">Reference proteome</keyword>
<evidence type="ECO:0000256" key="1">
    <source>
        <dbReference type="ARBA" id="ARBA00008231"/>
    </source>
</evidence>